<dbReference type="RefSeq" id="WP_038491880.1">
    <property type="nucleotide sequence ID" value="NZ_BCTH01000079.1"/>
</dbReference>
<organism evidence="2 3">
    <name type="scientific">Janthinobacterium agaricidamnosum NBRC 102515 = DSM 9628</name>
    <dbReference type="NCBI Taxonomy" id="1349767"/>
    <lineage>
        <taxon>Bacteria</taxon>
        <taxon>Pseudomonadati</taxon>
        <taxon>Pseudomonadota</taxon>
        <taxon>Betaproteobacteria</taxon>
        <taxon>Burkholderiales</taxon>
        <taxon>Oxalobacteraceae</taxon>
        <taxon>Janthinobacterium</taxon>
    </lineage>
</organism>
<accession>W0V6K9</accession>
<feature type="region of interest" description="Disordered" evidence="1">
    <location>
        <begin position="1"/>
        <end position="23"/>
    </location>
</feature>
<keyword evidence="3" id="KW-1185">Reference proteome</keyword>
<evidence type="ECO:0000313" key="3">
    <source>
        <dbReference type="Proteomes" id="UP000027604"/>
    </source>
</evidence>
<evidence type="ECO:0000256" key="1">
    <source>
        <dbReference type="SAM" id="MobiDB-lite"/>
    </source>
</evidence>
<sequence>MREKPIFKDEMIRSAGRTGVLQSSRHPLIQQACTSHDHHSPSAAAFFGADLLPKKVDAGAVPSWKAAQ</sequence>
<name>W0V6K9_9BURK</name>
<dbReference type="KEGG" id="jag:GJA_2278"/>
<dbReference type="HOGENOM" id="CLU_2788308_0_0_4"/>
<dbReference type="PATRIC" id="fig|1349767.4.peg.4026"/>
<dbReference type="AlphaFoldDB" id="W0V6K9"/>
<reference evidence="2 3" key="1">
    <citation type="journal article" date="2015" name="Genome Announc.">
        <title>Genome Sequence of Mushroom Soft-Rot Pathogen Janthinobacterium agaricidamnosum.</title>
        <authorList>
            <person name="Graupner K."/>
            <person name="Lackner G."/>
            <person name="Hertweck C."/>
        </authorList>
    </citation>
    <scope>NUCLEOTIDE SEQUENCE [LARGE SCALE GENOMIC DNA]</scope>
    <source>
        <strain evidence="3">NBRC 102515 / DSM 9628</strain>
    </source>
</reference>
<proteinExistence type="predicted"/>
<dbReference type="Proteomes" id="UP000027604">
    <property type="component" value="Chromosome I"/>
</dbReference>
<feature type="compositionally biased region" description="Basic and acidic residues" evidence="1">
    <location>
        <begin position="1"/>
        <end position="12"/>
    </location>
</feature>
<dbReference type="EMBL" id="HG322949">
    <property type="protein sequence ID" value="CDG82912.1"/>
    <property type="molecule type" value="Genomic_DNA"/>
</dbReference>
<dbReference type="STRING" id="1349767.GJA_2278"/>
<protein>
    <submittedName>
        <fullName evidence="2">Uncharacterized protein</fullName>
    </submittedName>
</protein>
<gene>
    <name evidence="2" type="ORF">GJA_2278</name>
</gene>
<evidence type="ECO:0000313" key="2">
    <source>
        <dbReference type="EMBL" id="CDG82912.1"/>
    </source>
</evidence>